<feature type="coiled-coil region" evidence="1">
    <location>
        <begin position="388"/>
        <end position="492"/>
    </location>
</feature>
<evidence type="ECO:0000256" key="2">
    <source>
        <dbReference type="SAM" id="MobiDB-lite"/>
    </source>
</evidence>
<feature type="coiled-coil region" evidence="1">
    <location>
        <begin position="104"/>
        <end position="194"/>
    </location>
</feature>
<feature type="coiled-coil region" evidence="1">
    <location>
        <begin position="521"/>
        <end position="555"/>
    </location>
</feature>
<evidence type="ECO:0000313" key="3">
    <source>
        <dbReference type="EMBL" id="PIM97285.1"/>
    </source>
</evidence>
<dbReference type="OrthoDB" id="10255522at2759"/>
<feature type="region of interest" description="Disordered" evidence="2">
    <location>
        <begin position="566"/>
        <end position="604"/>
    </location>
</feature>
<keyword evidence="1" id="KW-0175">Coiled coil</keyword>
<evidence type="ECO:0000313" key="4">
    <source>
        <dbReference type="Proteomes" id="UP000231279"/>
    </source>
</evidence>
<sequence>MQQSLGESLSENSFFPLHNALGLLVSGLLAAFFASTKKTKATSDATIKSMNIKLKEKEDAITSLEKKIETELLNEREVRIKVLAKANEDQQSLVNRLNLASDTITDLESELRKEKTLVEDLTTQVNDLEVSLHEAQYQKIELQEQLKEKQDSLSVLQEKINLLSSEIEDKENNLRFLDSELARGERELNDLRTLYLRSLDQIVSLCSAIIQLKGSVIKKDEELELKSEAVHLLNRELTSLFVKKDEWSKKLDAVLEEYDHFKSSTEKKYISDAKILGEREAKIHLLEEQLKFSLDEVRKNEALASDLIRERDELKEMLNTELNNRDEASDATRLLKQLRNLCSLLEAEVSKVQAQFNETRELLQKELDEGKVNLEILAGKLSSTNELLRESNKQLQITSQELAAAEQKCDSLGKELIDSNRKTETAILDLEEDQKVTSSLKKDLEVLEAQVSKDQEARKSLESSLAEVSKTCNEMSRNSLNLTRELELANARILRLEYEKDELYKSIDEEKQVSQEVNGNLEDAYDLVMRLGKERESLEKRGKNLEEELAYAKGEILSLRSQINSSRTLVNDQDQEKVDMEGKVVGPTRKSTRRRKVNTRQEDA</sequence>
<evidence type="ECO:0008006" key="5">
    <source>
        <dbReference type="Google" id="ProtNLM"/>
    </source>
</evidence>
<comment type="caution">
    <text evidence="3">The sequence shown here is derived from an EMBL/GenBank/DDBJ whole genome shotgun (WGS) entry which is preliminary data.</text>
</comment>
<gene>
    <name evidence="3" type="ORF">CDL12_30246</name>
</gene>
<dbReference type="Proteomes" id="UP000231279">
    <property type="component" value="Unassembled WGS sequence"/>
</dbReference>
<dbReference type="STRING" id="429701.A0A2G9FW47"/>
<reference evidence="4" key="1">
    <citation type="journal article" date="2018" name="Gigascience">
        <title>Genome assembly of the Pink Ipe (Handroanthus impetiginosus, Bignoniaceae), a highly valued, ecologically keystone Neotropical timber forest tree.</title>
        <authorList>
            <person name="Silva-Junior O.B."/>
            <person name="Grattapaglia D."/>
            <person name="Novaes E."/>
            <person name="Collevatti R.G."/>
        </authorList>
    </citation>
    <scope>NUCLEOTIDE SEQUENCE [LARGE SCALE GENOMIC DNA]</scope>
    <source>
        <strain evidence="4">cv. UFG-1</strain>
    </source>
</reference>
<feature type="coiled-coil region" evidence="1">
    <location>
        <begin position="297"/>
        <end position="355"/>
    </location>
</feature>
<organism evidence="3 4">
    <name type="scientific">Handroanthus impetiginosus</name>
    <dbReference type="NCBI Taxonomy" id="429701"/>
    <lineage>
        <taxon>Eukaryota</taxon>
        <taxon>Viridiplantae</taxon>
        <taxon>Streptophyta</taxon>
        <taxon>Embryophyta</taxon>
        <taxon>Tracheophyta</taxon>
        <taxon>Spermatophyta</taxon>
        <taxon>Magnoliopsida</taxon>
        <taxon>eudicotyledons</taxon>
        <taxon>Gunneridae</taxon>
        <taxon>Pentapetalae</taxon>
        <taxon>asterids</taxon>
        <taxon>lamiids</taxon>
        <taxon>Lamiales</taxon>
        <taxon>Bignoniaceae</taxon>
        <taxon>Crescentiina</taxon>
        <taxon>Tabebuia alliance</taxon>
        <taxon>Handroanthus</taxon>
    </lineage>
</organism>
<dbReference type="AlphaFoldDB" id="A0A2G9FW47"/>
<dbReference type="SUPFAM" id="SSF57997">
    <property type="entry name" value="Tropomyosin"/>
    <property type="match status" value="1"/>
</dbReference>
<feature type="coiled-coil region" evidence="1">
    <location>
        <begin position="47"/>
        <end position="74"/>
    </location>
</feature>
<proteinExistence type="predicted"/>
<evidence type="ECO:0000256" key="1">
    <source>
        <dbReference type="SAM" id="Coils"/>
    </source>
</evidence>
<protein>
    <recommendedName>
        <fullName evidence="5">MAR-binding filament-like protein 1-1</fullName>
    </recommendedName>
</protein>
<accession>A0A2G9FW47</accession>
<dbReference type="EMBL" id="NKXS01010303">
    <property type="protein sequence ID" value="PIM97285.1"/>
    <property type="molecule type" value="Genomic_DNA"/>
</dbReference>
<keyword evidence="4" id="KW-1185">Reference proteome</keyword>
<name>A0A2G9FW47_9LAMI</name>